<gene>
    <name evidence="1" type="ORF">FIBSPDRAFT_883668</name>
</gene>
<dbReference type="AlphaFoldDB" id="A0A166TTE4"/>
<accession>A0A166TTE4</accession>
<sequence>MADDVERVTSRNRKGKHASGVCEIYEGALSVMGLIFSQLPFYMVSVALAVTCAVNGDITALRISGFTLFVSTPSTKPIRTETAISSGSNGRTVHSYWEQNQWGSRVLLCVRPLGQTRHEKMDQE</sequence>
<organism evidence="1 2">
    <name type="scientific">Athelia psychrophila</name>
    <dbReference type="NCBI Taxonomy" id="1759441"/>
    <lineage>
        <taxon>Eukaryota</taxon>
        <taxon>Fungi</taxon>
        <taxon>Dikarya</taxon>
        <taxon>Basidiomycota</taxon>
        <taxon>Agaricomycotina</taxon>
        <taxon>Agaricomycetes</taxon>
        <taxon>Agaricomycetidae</taxon>
        <taxon>Atheliales</taxon>
        <taxon>Atheliaceae</taxon>
        <taxon>Athelia</taxon>
    </lineage>
</organism>
<dbReference type="Proteomes" id="UP000076532">
    <property type="component" value="Unassembled WGS sequence"/>
</dbReference>
<name>A0A166TTE4_9AGAM</name>
<proteinExistence type="predicted"/>
<dbReference type="EMBL" id="KV417491">
    <property type="protein sequence ID" value="KZP30963.1"/>
    <property type="molecule type" value="Genomic_DNA"/>
</dbReference>
<keyword evidence="2" id="KW-1185">Reference proteome</keyword>
<reference evidence="1 2" key="1">
    <citation type="journal article" date="2016" name="Mol. Biol. Evol.">
        <title>Comparative Genomics of Early-Diverging Mushroom-Forming Fungi Provides Insights into the Origins of Lignocellulose Decay Capabilities.</title>
        <authorList>
            <person name="Nagy L.G."/>
            <person name="Riley R."/>
            <person name="Tritt A."/>
            <person name="Adam C."/>
            <person name="Daum C."/>
            <person name="Floudas D."/>
            <person name="Sun H."/>
            <person name="Yadav J.S."/>
            <person name="Pangilinan J."/>
            <person name="Larsson K.H."/>
            <person name="Matsuura K."/>
            <person name="Barry K."/>
            <person name="Labutti K."/>
            <person name="Kuo R."/>
            <person name="Ohm R.A."/>
            <person name="Bhattacharya S.S."/>
            <person name="Shirouzu T."/>
            <person name="Yoshinaga Y."/>
            <person name="Martin F.M."/>
            <person name="Grigoriev I.V."/>
            <person name="Hibbett D.S."/>
        </authorList>
    </citation>
    <scope>NUCLEOTIDE SEQUENCE [LARGE SCALE GENOMIC DNA]</scope>
    <source>
        <strain evidence="1 2">CBS 109695</strain>
    </source>
</reference>
<evidence type="ECO:0000313" key="1">
    <source>
        <dbReference type="EMBL" id="KZP30963.1"/>
    </source>
</evidence>
<protein>
    <submittedName>
        <fullName evidence="1">Uncharacterized protein</fullName>
    </submittedName>
</protein>
<evidence type="ECO:0000313" key="2">
    <source>
        <dbReference type="Proteomes" id="UP000076532"/>
    </source>
</evidence>